<dbReference type="AlphaFoldDB" id="A0A2G2W1B0"/>
<dbReference type="PANTHER" id="PTHR10209">
    <property type="entry name" value="OXIDOREDUCTASE, 2OG-FE II OXYGENASE FAMILY PROTEIN"/>
    <property type="match status" value="1"/>
</dbReference>
<reference evidence="7" key="2">
    <citation type="journal article" date="2017" name="J. Anim. Genet.">
        <title>Multiple reference genome sequences of hot pepper reveal the massive evolution of plant disease resistance genes by retroduplication.</title>
        <authorList>
            <person name="Kim S."/>
            <person name="Park J."/>
            <person name="Yeom S.-I."/>
            <person name="Kim Y.-M."/>
            <person name="Seo E."/>
            <person name="Kim K.-T."/>
            <person name="Kim M.-S."/>
            <person name="Lee J.M."/>
            <person name="Cheong K."/>
            <person name="Shin H.-S."/>
            <person name="Kim S.-B."/>
            <person name="Han K."/>
            <person name="Lee J."/>
            <person name="Park M."/>
            <person name="Lee H.-A."/>
            <person name="Lee H.-Y."/>
            <person name="Lee Y."/>
            <person name="Oh S."/>
            <person name="Lee J.H."/>
            <person name="Choi E."/>
            <person name="Choi E."/>
            <person name="Lee S.E."/>
            <person name="Jeon J."/>
            <person name="Kim H."/>
            <person name="Choi G."/>
            <person name="Song H."/>
            <person name="Lee J."/>
            <person name="Lee S.-C."/>
            <person name="Kwon J.-K."/>
            <person name="Lee H.-Y."/>
            <person name="Koo N."/>
            <person name="Hong Y."/>
            <person name="Kim R.W."/>
            <person name="Kang W.-H."/>
            <person name="Huh J.H."/>
            <person name="Kang B.-C."/>
            <person name="Yang T.-J."/>
            <person name="Lee Y.-H."/>
            <person name="Bennetzen J.L."/>
            <person name="Choi D."/>
        </authorList>
    </citation>
    <scope>NUCLEOTIDE SEQUENCE [LARGE SCALE GENOMIC DNA]</scope>
    <source>
        <strain evidence="7">cv. PBC81</strain>
    </source>
</reference>
<dbReference type="EMBL" id="MLFT02000009">
    <property type="protein sequence ID" value="PHT38983.1"/>
    <property type="molecule type" value="Genomic_DNA"/>
</dbReference>
<keyword evidence="4" id="KW-0408">Iron</keyword>
<evidence type="ECO:0000256" key="4">
    <source>
        <dbReference type="ARBA" id="ARBA00023004"/>
    </source>
</evidence>
<feature type="domain" description="Non-haem dioxygenase N-terminal" evidence="5">
    <location>
        <begin position="28"/>
        <end position="142"/>
    </location>
</feature>
<dbReference type="GO" id="GO:0046872">
    <property type="term" value="F:metal ion binding"/>
    <property type="evidence" value="ECO:0007669"/>
    <property type="project" value="UniProtKB-KW"/>
</dbReference>
<proteinExistence type="predicted"/>
<dbReference type="GO" id="GO:0016706">
    <property type="term" value="F:2-oxoglutarate-dependent dioxygenase activity"/>
    <property type="evidence" value="ECO:0007669"/>
    <property type="project" value="UniProtKB-ARBA"/>
</dbReference>
<dbReference type="Proteomes" id="UP000224567">
    <property type="component" value="Unassembled WGS sequence"/>
</dbReference>
<sequence length="166" mass="19151">MVTQIQETVSPIYDKTRELKAFDDTKADLENINKDPVKHKENVKTIGDASETWGFFQVINHGIPVPVLDEMLREAGRFFEQDIEVKKKYYHCDYTRRVVYNNNFDLYSSKALAANWRDSLYSTIGPDPFNPEELPEACRVWPSGSLEVGLSTMRSQVHFPTKTNTK</sequence>
<evidence type="ECO:0000256" key="1">
    <source>
        <dbReference type="ARBA" id="ARBA00022723"/>
    </source>
</evidence>
<name>A0A2G2W1B0_CAPBA</name>
<evidence type="ECO:0000313" key="7">
    <source>
        <dbReference type="Proteomes" id="UP000224567"/>
    </source>
</evidence>
<evidence type="ECO:0000313" key="6">
    <source>
        <dbReference type="EMBL" id="PHT38983.1"/>
    </source>
</evidence>
<evidence type="ECO:0000259" key="5">
    <source>
        <dbReference type="Pfam" id="PF14226"/>
    </source>
</evidence>
<accession>A0A2G2W1B0</accession>
<gene>
    <name evidence="6" type="ORF">CQW23_22556</name>
</gene>
<keyword evidence="3" id="KW-0560">Oxidoreductase</keyword>
<keyword evidence="7" id="KW-1185">Reference proteome</keyword>
<keyword evidence="1" id="KW-0479">Metal-binding</keyword>
<dbReference type="Pfam" id="PF14226">
    <property type="entry name" value="DIOX_N"/>
    <property type="match status" value="1"/>
</dbReference>
<dbReference type="PANTHER" id="PTHR10209:SF524">
    <property type="entry name" value="1-AMINOCYCLOPROPANE-1-CARBOXYLATE OXIDASE HOMOLOG"/>
    <property type="match status" value="1"/>
</dbReference>
<reference evidence="6 7" key="1">
    <citation type="journal article" date="2017" name="Genome Biol.">
        <title>New reference genome sequences of hot pepper reveal the massive evolution of plant disease-resistance genes by retroduplication.</title>
        <authorList>
            <person name="Kim S."/>
            <person name="Park J."/>
            <person name="Yeom S.I."/>
            <person name="Kim Y.M."/>
            <person name="Seo E."/>
            <person name="Kim K.T."/>
            <person name="Kim M.S."/>
            <person name="Lee J.M."/>
            <person name="Cheong K."/>
            <person name="Shin H.S."/>
            <person name="Kim S.B."/>
            <person name="Han K."/>
            <person name="Lee J."/>
            <person name="Park M."/>
            <person name="Lee H.A."/>
            <person name="Lee H.Y."/>
            <person name="Lee Y."/>
            <person name="Oh S."/>
            <person name="Lee J.H."/>
            <person name="Choi E."/>
            <person name="Choi E."/>
            <person name="Lee S.E."/>
            <person name="Jeon J."/>
            <person name="Kim H."/>
            <person name="Choi G."/>
            <person name="Song H."/>
            <person name="Lee J."/>
            <person name="Lee S.C."/>
            <person name="Kwon J.K."/>
            <person name="Lee H.Y."/>
            <person name="Koo N."/>
            <person name="Hong Y."/>
            <person name="Kim R.W."/>
            <person name="Kang W.H."/>
            <person name="Huh J.H."/>
            <person name="Kang B.C."/>
            <person name="Yang T.J."/>
            <person name="Lee Y.H."/>
            <person name="Bennetzen J.L."/>
            <person name="Choi D."/>
        </authorList>
    </citation>
    <scope>NUCLEOTIDE SEQUENCE [LARGE SCALE GENOMIC DNA]</scope>
    <source>
        <strain evidence="7">cv. PBC81</strain>
    </source>
</reference>
<evidence type="ECO:0000256" key="2">
    <source>
        <dbReference type="ARBA" id="ARBA00022896"/>
    </source>
</evidence>
<dbReference type="GO" id="GO:0031418">
    <property type="term" value="F:L-ascorbic acid binding"/>
    <property type="evidence" value="ECO:0007669"/>
    <property type="project" value="UniProtKB-KW"/>
</dbReference>
<evidence type="ECO:0000256" key="3">
    <source>
        <dbReference type="ARBA" id="ARBA00023002"/>
    </source>
</evidence>
<organism evidence="6 7">
    <name type="scientific">Capsicum baccatum</name>
    <name type="common">Peruvian pepper</name>
    <dbReference type="NCBI Taxonomy" id="33114"/>
    <lineage>
        <taxon>Eukaryota</taxon>
        <taxon>Viridiplantae</taxon>
        <taxon>Streptophyta</taxon>
        <taxon>Embryophyta</taxon>
        <taxon>Tracheophyta</taxon>
        <taxon>Spermatophyta</taxon>
        <taxon>Magnoliopsida</taxon>
        <taxon>eudicotyledons</taxon>
        <taxon>Gunneridae</taxon>
        <taxon>Pentapetalae</taxon>
        <taxon>asterids</taxon>
        <taxon>lamiids</taxon>
        <taxon>Solanales</taxon>
        <taxon>Solanaceae</taxon>
        <taxon>Solanoideae</taxon>
        <taxon>Capsiceae</taxon>
        <taxon>Capsicum</taxon>
    </lineage>
</organism>
<dbReference type="STRING" id="33114.A0A2G2W1B0"/>
<dbReference type="OrthoDB" id="288590at2759"/>
<dbReference type="SUPFAM" id="SSF51197">
    <property type="entry name" value="Clavaminate synthase-like"/>
    <property type="match status" value="1"/>
</dbReference>
<dbReference type="InterPro" id="IPR027443">
    <property type="entry name" value="IPNS-like_sf"/>
</dbReference>
<protein>
    <submittedName>
        <fullName evidence="6">1-aminocyclopropane-1-carboxylate oxidase-like protein 6</fullName>
    </submittedName>
</protein>
<dbReference type="Gene3D" id="2.60.120.330">
    <property type="entry name" value="B-lactam Antibiotic, Isopenicillin N Synthase, Chain"/>
    <property type="match status" value="1"/>
</dbReference>
<dbReference type="InterPro" id="IPR026992">
    <property type="entry name" value="DIOX_N"/>
</dbReference>
<comment type="caution">
    <text evidence="6">The sequence shown here is derived from an EMBL/GenBank/DDBJ whole genome shotgun (WGS) entry which is preliminary data.</text>
</comment>
<keyword evidence="2" id="KW-0847">Vitamin C</keyword>